<feature type="compositionally biased region" description="Acidic residues" evidence="1">
    <location>
        <begin position="294"/>
        <end position="308"/>
    </location>
</feature>
<feature type="compositionally biased region" description="Basic and acidic residues" evidence="1">
    <location>
        <begin position="100"/>
        <end position="109"/>
    </location>
</feature>
<reference evidence="3 4" key="1">
    <citation type="submission" date="2019-06" db="EMBL/GenBank/DDBJ databases">
        <authorList>
            <person name="Broberg M."/>
        </authorList>
    </citation>
    <scope>NUCLEOTIDE SEQUENCE [LARGE SCALE GENOMIC DNA]</scope>
</reference>
<feature type="region of interest" description="Disordered" evidence="1">
    <location>
        <begin position="1"/>
        <end position="197"/>
    </location>
</feature>
<gene>
    <name evidence="3" type="ORF">CLO192961_LOCUS64412</name>
</gene>
<evidence type="ECO:0000313" key="3">
    <source>
        <dbReference type="EMBL" id="VUC21793.1"/>
    </source>
</evidence>
<dbReference type="EMBL" id="CABFNS010000460">
    <property type="protein sequence ID" value="VUC21793.1"/>
    <property type="molecule type" value="Genomic_DNA"/>
</dbReference>
<evidence type="ECO:0000313" key="4">
    <source>
        <dbReference type="Proteomes" id="UP000766486"/>
    </source>
</evidence>
<sequence>MAPGSSMKKRSGRLQAFARGLPDGESPHEIPSTVQDAPDGKQKPDAHIPPAPQTREEVIESARIPIPKTTRPPANHHYPPNASRHPRAVSPQKRAPSPRKASDEAKYRPAEIMSPGSPARSKFENRPRRALFEGSQLGDNFLDSGFTTPRNEREEAYDEGHLTEDDHKDAGRNAYPEKKDGRDRVYQASQSRNHDIFQMGENGFITIKPAAGRADPSYMRDGFQTAPRNSAENYQNGRGRRDPSADRHTKLAIREVKIRRLRDSGRDFHPIPEKPRSPSPERVSPERVSPPQWLDDDQALDEVSESEMDAAPSQSAEDEPEPEETPRPKKTRPFPIKELMESALPEPTISQGYLSKNKTEPTISQGYLSKNKKRHRASPDYDDIALSSKTFADLQNEPFDFDPSKAILRNGHRNDSDDLSTTLEQFKHQSEKDQEAFFSNMSMNDWEESGDWFVDQFADIMKRLKTVRREKRQMIQAFEAEAAARENLVRCRSDAIDLKLEKMKHNGQRVIGGQDF</sequence>
<dbReference type="Proteomes" id="UP000766486">
    <property type="component" value="Unassembled WGS sequence"/>
</dbReference>
<dbReference type="PANTHER" id="PTHR28244:SF1">
    <property type="entry name" value="RNA POLYMERASE I-SPECIFIC TRANSCRIPTION INITIATION FACTOR RRN11"/>
    <property type="match status" value="1"/>
</dbReference>
<feature type="compositionally biased region" description="Basic and acidic residues" evidence="1">
    <location>
        <begin position="121"/>
        <end position="131"/>
    </location>
</feature>
<evidence type="ECO:0000256" key="1">
    <source>
        <dbReference type="SAM" id="MobiDB-lite"/>
    </source>
</evidence>
<feature type="compositionally biased region" description="Polar residues" evidence="1">
    <location>
        <begin position="348"/>
        <end position="368"/>
    </location>
</feature>
<feature type="domain" description="Extracellular mutant protein 11 C-terminal" evidence="2">
    <location>
        <begin position="380"/>
        <end position="510"/>
    </location>
</feature>
<comment type="caution">
    <text evidence="3">The sequence shown here is derived from an EMBL/GenBank/DDBJ whole genome shotgun (WGS) entry which is preliminary data.</text>
</comment>
<proteinExistence type="predicted"/>
<name>A0ABY6TVU4_BIOOC</name>
<evidence type="ECO:0000259" key="2">
    <source>
        <dbReference type="Pfam" id="PF15463"/>
    </source>
</evidence>
<dbReference type="Pfam" id="PF15463">
    <property type="entry name" value="ECM11"/>
    <property type="match status" value="1"/>
</dbReference>
<dbReference type="InterPro" id="IPR029178">
    <property type="entry name" value="Ecm11_C"/>
</dbReference>
<accession>A0ABY6TVU4</accession>
<feature type="compositionally biased region" description="Basic and acidic residues" evidence="1">
    <location>
        <begin position="150"/>
        <end position="185"/>
    </location>
</feature>
<feature type="region of interest" description="Disordered" evidence="1">
    <location>
        <begin position="211"/>
        <end position="375"/>
    </location>
</feature>
<feature type="compositionally biased region" description="Low complexity" evidence="1">
    <location>
        <begin position="280"/>
        <end position="291"/>
    </location>
</feature>
<dbReference type="PANTHER" id="PTHR28244">
    <property type="entry name" value="RNA POLYMERASE I-SPECIFIC TRANSCRIPTION INITIATION FACTOR RRN11"/>
    <property type="match status" value="1"/>
</dbReference>
<organism evidence="3 4">
    <name type="scientific">Bionectria ochroleuca</name>
    <name type="common">Gliocladium roseum</name>
    <dbReference type="NCBI Taxonomy" id="29856"/>
    <lineage>
        <taxon>Eukaryota</taxon>
        <taxon>Fungi</taxon>
        <taxon>Dikarya</taxon>
        <taxon>Ascomycota</taxon>
        <taxon>Pezizomycotina</taxon>
        <taxon>Sordariomycetes</taxon>
        <taxon>Hypocreomycetidae</taxon>
        <taxon>Hypocreales</taxon>
        <taxon>Bionectriaceae</taxon>
        <taxon>Clonostachys</taxon>
    </lineage>
</organism>
<feature type="compositionally biased region" description="Basic and acidic residues" evidence="1">
    <location>
        <begin position="239"/>
        <end position="276"/>
    </location>
</feature>
<keyword evidence="4" id="KW-1185">Reference proteome</keyword>
<feature type="compositionally biased region" description="Polar residues" evidence="1">
    <location>
        <begin position="226"/>
        <end position="236"/>
    </location>
</feature>
<dbReference type="InterPro" id="IPR053029">
    <property type="entry name" value="RNA_pol_I-specific_init_factor"/>
</dbReference>
<protein>
    <recommendedName>
        <fullName evidence="2">Extracellular mutant protein 11 C-terminal domain-containing protein</fullName>
    </recommendedName>
</protein>